<protein>
    <submittedName>
        <fullName evidence="2">Secapin-2</fullName>
    </submittedName>
</protein>
<accession>K7NBL5</accession>
<name>K7NBL5_HARSA</name>
<proteinExistence type="evidence at transcript level"/>
<keyword evidence="1" id="KW-0732">Signal</keyword>
<dbReference type="AlphaFoldDB" id="K7NBL5"/>
<sequence length="71" mass="8282">MKLSLAITYAIALLFFLLMSNAHSNVSQEKERFMRFDEKRKIELERSSIIHVPLNCPPNKVKVGDRCRSIF</sequence>
<evidence type="ECO:0000256" key="1">
    <source>
        <dbReference type="SAM" id="SignalP"/>
    </source>
</evidence>
<reference evidence="2" key="1">
    <citation type="submission" date="2010-12" db="EMBL/GenBank/DDBJ databases">
        <title>cDNA cloning of a secapin analogue (Harsasecapin-2) from the ant Harpegnathos saltator.</title>
        <authorList>
            <person name="Zhu S."/>
            <person name="Gao B."/>
        </authorList>
    </citation>
    <scope>NUCLEOTIDE SEQUENCE</scope>
</reference>
<organism evidence="2">
    <name type="scientific">Harpegnathos saltator</name>
    <name type="common">Jerdon's jumping ant</name>
    <dbReference type="NCBI Taxonomy" id="610380"/>
    <lineage>
        <taxon>Eukaryota</taxon>
        <taxon>Metazoa</taxon>
        <taxon>Ecdysozoa</taxon>
        <taxon>Arthropoda</taxon>
        <taxon>Hexapoda</taxon>
        <taxon>Insecta</taxon>
        <taxon>Pterygota</taxon>
        <taxon>Neoptera</taxon>
        <taxon>Endopterygota</taxon>
        <taxon>Hymenoptera</taxon>
        <taxon>Apocrita</taxon>
        <taxon>Aculeata</taxon>
        <taxon>Formicoidea</taxon>
        <taxon>Formicidae</taxon>
        <taxon>Ponerinae</taxon>
        <taxon>Ponerini</taxon>
        <taxon>Harpegnathos</taxon>
    </lineage>
</organism>
<feature type="signal peptide" evidence="1">
    <location>
        <begin position="1"/>
        <end position="22"/>
    </location>
</feature>
<dbReference type="EMBL" id="HQ829844">
    <property type="protein sequence ID" value="AEM44796.1"/>
    <property type="molecule type" value="mRNA"/>
</dbReference>
<feature type="chain" id="PRO_5003910870" evidence="1">
    <location>
        <begin position="23"/>
        <end position="71"/>
    </location>
</feature>
<evidence type="ECO:0000313" key="2">
    <source>
        <dbReference type="EMBL" id="AEM44796.1"/>
    </source>
</evidence>